<name>A0AA39YUS0_9PEZI</name>
<evidence type="ECO:0000313" key="4">
    <source>
        <dbReference type="Proteomes" id="UP001175001"/>
    </source>
</evidence>
<evidence type="ECO:0000256" key="2">
    <source>
        <dbReference type="SAM" id="Phobius"/>
    </source>
</evidence>
<keyword evidence="2" id="KW-0472">Membrane</keyword>
<dbReference type="EMBL" id="JAUJDW010000015">
    <property type="protein sequence ID" value="KAK0658997.1"/>
    <property type="molecule type" value="Genomic_DNA"/>
</dbReference>
<keyword evidence="2" id="KW-1133">Transmembrane helix</keyword>
<gene>
    <name evidence="3" type="ORF">DIS24_g4296</name>
</gene>
<organism evidence="3 4">
    <name type="scientific">Lasiodiplodia hormozganensis</name>
    <dbReference type="NCBI Taxonomy" id="869390"/>
    <lineage>
        <taxon>Eukaryota</taxon>
        <taxon>Fungi</taxon>
        <taxon>Dikarya</taxon>
        <taxon>Ascomycota</taxon>
        <taxon>Pezizomycotina</taxon>
        <taxon>Dothideomycetes</taxon>
        <taxon>Dothideomycetes incertae sedis</taxon>
        <taxon>Botryosphaeriales</taxon>
        <taxon>Botryosphaeriaceae</taxon>
        <taxon>Lasiodiplodia</taxon>
    </lineage>
</organism>
<dbReference type="AlphaFoldDB" id="A0AA39YUS0"/>
<dbReference type="Proteomes" id="UP001175001">
    <property type="component" value="Unassembled WGS sequence"/>
</dbReference>
<accession>A0AA39YUS0</accession>
<keyword evidence="4" id="KW-1185">Reference proteome</keyword>
<feature type="region of interest" description="Disordered" evidence="1">
    <location>
        <begin position="158"/>
        <end position="185"/>
    </location>
</feature>
<keyword evidence="2" id="KW-0812">Transmembrane</keyword>
<sequence length="291" mass="33250">MIPTRVLAAADCLDVLPRVPFLLLFLFTTIFEVTPHHSRSLHRQQPASLFQQALRTFFPTRRRTQATRPLHSVQSPCAENAARFPPRSRIPCTRPRQPLSTTMNPTHLLVRRDNDANESTLTPTMVNLLIALLVLVGVALISIIALFWLRRARNQKKKSELPMYNEERPTSRVSSHHRSLTITTAPPYSNRGSAVYVYNEKETFMNEQRSPDSPVPEIRITFPEEVDDKGNKQSGKVVVVRVGDHSVGLEPLHEEQLPPYQKDENDRFQSLDLERIGGLKEKTNEKNEYSI</sequence>
<comment type="caution">
    <text evidence="3">The sequence shown here is derived from an EMBL/GenBank/DDBJ whole genome shotgun (WGS) entry which is preliminary data.</text>
</comment>
<proteinExistence type="predicted"/>
<protein>
    <submittedName>
        <fullName evidence="3">Uncharacterized protein</fullName>
    </submittedName>
</protein>
<reference evidence="3" key="1">
    <citation type="submission" date="2023-06" db="EMBL/GenBank/DDBJ databases">
        <title>Multi-omics analyses reveal the molecular pathogenesis toolkit of Lasiodiplodia hormozganensis, a cross-kingdom pathogen.</title>
        <authorList>
            <person name="Felix C."/>
            <person name="Meneses R."/>
            <person name="Goncalves M.F.M."/>
            <person name="Tilleman L."/>
            <person name="Duarte A.S."/>
            <person name="Jorrin-Novo J.V."/>
            <person name="Van De Peer Y."/>
            <person name="Deforce D."/>
            <person name="Van Nieuwerburgh F."/>
            <person name="Esteves A.C."/>
            <person name="Alves A."/>
        </authorList>
    </citation>
    <scope>NUCLEOTIDE SEQUENCE</scope>
    <source>
        <strain evidence="3">CBS 339.90</strain>
    </source>
</reference>
<feature type="compositionally biased region" description="Basic and acidic residues" evidence="1">
    <location>
        <begin position="158"/>
        <end position="170"/>
    </location>
</feature>
<evidence type="ECO:0000256" key="1">
    <source>
        <dbReference type="SAM" id="MobiDB-lite"/>
    </source>
</evidence>
<feature type="transmembrane region" description="Helical" evidence="2">
    <location>
        <begin position="128"/>
        <end position="149"/>
    </location>
</feature>
<evidence type="ECO:0000313" key="3">
    <source>
        <dbReference type="EMBL" id="KAK0658997.1"/>
    </source>
</evidence>